<dbReference type="EMBL" id="BARW01002526">
    <property type="protein sequence ID" value="GAI71840.1"/>
    <property type="molecule type" value="Genomic_DNA"/>
</dbReference>
<proteinExistence type="predicted"/>
<protein>
    <submittedName>
        <fullName evidence="1">Uncharacterized protein</fullName>
    </submittedName>
</protein>
<accession>X1S8S5</accession>
<dbReference type="AlphaFoldDB" id="X1S8S5"/>
<comment type="caution">
    <text evidence="1">The sequence shown here is derived from an EMBL/GenBank/DDBJ whole genome shotgun (WGS) entry which is preliminary data.</text>
</comment>
<reference evidence="1" key="1">
    <citation type="journal article" date="2014" name="Front. Microbiol.">
        <title>High frequency of phylogenetically diverse reductive dehalogenase-homologous genes in deep subseafloor sedimentary metagenomes.</title>
        <authorList>
            <person name="Kawai M."/>
            <person name="Futagami T."/>
            <person name="Toyoda A."/>
            <person name="Takaki Y."/>
            <person name="Nishi S."/>
            <person name="Hori S."/>
            <person name="Arai W."/>
            <person name="Tsubouchi T."/>
            <person name="Morono Y."/>
            <person name="Uchiyama I."/>
            <person name="Ito T."/>
            <person name="Fujiyama A."/>
            <person name="Inagaki F."/>
            <person name="Takami H."/>
        </authorList>
    </citation>
    <scope>NUCLEOTIDE SEQUENCE</scope>
    <source>
        <strain evidence="1">Expedition CK06-06</strain>
    </source>
</reference>
<evidence type="ECO:0000313" key="1">
    <source>
        <dbReference type="EMBL" id="GAI71840.1"/>
    </source>
</evidence>
<organism evidence="1">
    <name type="scientific">marine sediment metagenome</name>
    <dbReference type="NCBI Taxonomy" id="412755"/>
    <lineage>
        <taxon>unclassified sequences</taxon>
        <taxon>metagenomes</taxon>
        <taxon>ecological metagenomes</taxon>
    </lineage>
</organism>
<name>X1S8S5_9ZZZZ</name>
<gene>
    <name evidence="1" type="ORF">S12H4_06986</name>
</gene>
<sequence length="60" mass="6794">MTIDEAIKYLYLEGKGLMDYVDPKWAKAKQLGIEALKRVRDTRVCLPVSPMVLLPGESKD</sequence>